<gene>
    <name evidence="3" type="ORF">BC6307_13990</name>
</gene>
<keyword evidence="1" id="KW-0812">Transmembrane</keyword>
<dbReference type="Gene3D" id="2.60.480.10">
    <property type="entry name" value="eubacterium ventriosum atcc domain"/>
    <property type="match status" value="1"/>
</dbReference>
<dbReference type="EMBL" id="CP018866">
    <property type="protein sequence ID" value="AST92318.1"/>
    <property type="molecule type" value="Genomic_DNA"/>
</dbReference>
<dbReference type="KEGG" id="bcoh:BC6307_13990"/>
<evidence type="ECO:0000259" key="2">
    <source>
        <dbReference type="Pfam" id="PF12164"/>
    </source>
</evidence>
<protein>
    <submittedName>
        <fullName evidence="3">Stage V sporulation protein AA</fullName>
    </submittedName>
</protein>
<reference evidence="3 4" key="1">
    <citation type="submission" date="2016-12" db="EMBL/GenBank/DDBJ databases">
        <title>The whole genome sequencing and assembly of Bacillus cohnii DSM 6307T strain.</title>
        <authorList>
            <person name="Lee Y.-J."/>
            <person name="Yi H."/>
            <person name="Bahn Y.-S."/>
            <person name="Kim J.F."/>
            <person name="Lee D.-W."/>
        </authorList>
    </citation>
    <scope>NUCLEOTIDE SEQUENCE [LARGE SCALE GENOMIC DNA]</scope>
    <source>
        <strain evidence="3 4">DSM 6307</strain>
    </source>
</reference>
<dbReference type="Proteomes" id="UP000215224">
    <property type="component" value="Chromosome"/>
</dbReference>
<dbReference type="InterPro" id="IPR038548">
    <property type="entry name" value="SporV_AA_N_sf"/>
</dbReference>
<name>A0A223KSI0_9BACI</name>
<evidence type="ECO:0000313" key="4">
    <source>
        <dbReference type="Proteomes" id="UP000215224"/>
    </source>
</evidence>
<proteinExistence type="predicted"/>
<sequence>MDNTVYIRLRHKIQAKPNQQIKVGDIAQIVANEQIANEIKPIILHQLNMADQSIVVIDLIHVVKEIRKVNSHFDIETIGPSQTIVEVLYKKRKFRPALFFGVWLLLFFGASLTIMNFHEDVSMREVHQRLFKSITGLADDHPLLLQIPYSIGLGLGMILFFNHVFRKRLNEEPSPLEVEMFNYQQDLDHYVIMHENKESIKKINDD</sequence>
<organism evidence="3 4">
    <name type="scientific">Sutcliffiella cohnii</name>
    <dbReference type="NCBI Taxonomy" id="33932"/>
    <lineage>
        <taxon>Bacteria</taxon>
        <taxon>Bacillati</taxon>
        <taxon>Bacillota</taxon>
        <taxon>Bacilli</taxon>
        <taxon>Bacillales</taxon>
        <taxon>Bacillaceae</taxon>
        <taxon>Sutcliffiella</taxon>
    </lineage>
</organism>
<dbReference type="Pfam" id="PF12164">
    <property type="entry name" value="SporV_AA"/>
    <property type="match status" value="1"/>
</dbReference>
<dbReference type="STRING" id="1314751.GCA_001591425_04901"/>
<keyword evidence="1" id="KW-0472">Membrane</keyword>
<evidence type="ECO:0000313" key="3">
    <source>
        <dbReference type="EMBL" id="AST92318.1"/>
    </source>
</evidence>
<feature type="transmembrane region" description="Helical" evidence="1">
    <location>
        <begin position="97"/>
        <end position="117"/>
    </location>
</feature>
<feature type="domain" description="Stage V sporulation protein AA" evidence="2">
    <location>
        <begin position="3"/>
        <end position="90"/>
    </location>
</feature>
<dbReference type="AlphaFoldDB" id="A0A223KSI0"/>
<feature type="transmembrane region" description="Helical" evidence="1">
    <location>
        <begin position="147"/>
        <end position="165"/>
    </location>
</feature>
<evidence type="ECO:0000256" key="1">
    <source>
        <dbReference type="SAM" id="Phobius"/>
    </source>
</evidence>
<keyword evidence="1" id="KW-1133">Transmembrane helix</keyword>
<keyword evidence="4" id="KW-1185">Reference proteome</keyword>
<accession>A0A223KSI0</accession>
<dbReference type="InterPro" id="IPR021997">
    <property type="entry name" value="SporV_AA"/>
</dbReference>
<dbReference type="RefSeq" id="WP_066421728.1">
    <property type="nucleotide sequence ID" value="NZ_CP018866.1"/>
</dbReference>